<gene>
    <name evidence="1" type="ORF">CHU93_02070</name>
</gene>
<protein>
    <submittedName>
        <fullName evidence="1">Uncharacterized protein</fullName>
    </submittedName>
</protein>
<keyword evidence="2" id="KW-1185">Reference proteome</keyword>
<reference evidence="1 2" key="1">
    <citation type="submission" date="2017-07" db="EMBL/GenBank/DDBJ databases">
        <title>Sandarakinorhabdus cyanobacteriorum sp. nov., a novel bacterium isolated from cyanobacterial aggregates in a eutrophic lake.</title>
        <authorList>
            <person name="Cai H."/>
        </authorList>
    </citation>
    <scope>NUCLEOTIDE SEQUENCE [LARGE SCALE GENOMIC DNA]</scope>
    <source>
        <strain evidence="1 2">TH057</strain>
    </source>
</reference>
<accession>A0A255Z1H4</accession>
<sequence>MPVSRLLEKGRAVGLVGRFERIEPIGQGRQLDCVCICDQRIDIRNDAICPVFEYHKAAWW</sequence>
<comment type="caution">
    <text evidence="1">The sequence shown here is derived from an EMBL/GenBank/DDBJ whole genome shotgun (WGS) entry which is preliminary data.</text>
</comment>
<organism evidence="1 2">
    <name type="scientific">Sandarakinorhabdus cyanobacteriorum</name>
    <dbReference type="NCBI Taxonomy" id="1981098"/>
    <lineage>
        <taxon>Bacteria</taxon>
        <taxon>Pseudomonadati</taxon>
        <taxon>Pseudomonadota</taxon>
        <taxon>Alphaproteobacteria</taxon>
        <taxon>Sphingomonadales</taxon>
        <taxon>Sphingosinicellaceae</taxon>
        <taxon>Sandarakinorhabdus</taxon>
    </lineage>
</organism>
<evidence type="ECO:0000313" key="1">
    <source>
        <dbReference type="EMBL" id="OYQ34755.1"/>
    </source>
</evidence>
<dbReference type="Proteomes" id="UP000216991">
    <property type="component" value="Unassembled WGS sequence"/>
</dbReference>
<name>A0A255Z1H4_9SPHN</name>
<evidence type="ECO:0000313" key="2">
    <source>
        <dbReference type="Proteomes" id="UP000216991"/>
    </source>
</evidence>
<proteinExistence type="predicted"/>
<dbReference type="AlphaFoldDB" id="A0A255Z1H4"/>
<dbReference type="EMBL" id="NOXT01000064">
    <property type="protein sequence ID" value="OYQ34755.1"/>
    <property type="molecule type" value="Genomic_DNA"/>
</dbReference>